<dbReference type="GO" id="GO:0003735">
    <property type="term" value="F:structural constituent of ribosome"/>
    <property type="evidence" value="ECO:0007669"/>
    <property type="project" value="InterPro"/>
</dbReference>
<dbReference type="SMART" id="SM01403">
    <property type="entry name" value="Ribosomal_S10"/>
    <property type="match status" value="1"/>
</dbReference>
<keyword evidence="6" id="KW-1185">Reference proteome</keyword>
<comment type="similarity">
    <text evidence="1">Belongs to the universal ribosomal protein uS10 family.</text>
</comment>
<dbReference type="GO" id="GO:0005840">
    <property type="term" value="C:ribosome"/>
    <property type="evidence" value="ECO:0007669"/>
    <property type="project" value="UniProtKB-KW"/>
</dbReference>
<evidence type="ECO:0000256" key="1">
    <source>
        <dbReference type="ARBA" id="ARBA00007102"/>
    </source>
</evidence>
<gene>
    <name evidence="5" type="ORF">CUNI_LOCUS5962</name>
</gene>
<protein>
    <recommendedName>
        <fullName evidence="4">Small ribosomal subunit protein uS10 domain-containing protein</fullName>
    </recommendedName>
</protein>
<evidence type="ECO:0000313" key="6">
    <source>
        <dbReference type="Proteomes" id="UP000678393"/>
    </source>
</evidence>
<dbReference type="Proteomes" id="UP000678393">
    <property type="component" value="Unassembled WGS sequence"/>
</dbReference>
<dbReference type="Gene3D" id="3.30.70.600">
    <property type="entry name" value="Ribosomal protein S10 domain"/>
    <property type="match status" value="1"/>
</dbReference>
<reference evidence="5" key="1">
    <citation type="submission" date="2021-04" db="EMBL/GenBank/DDBJ databases">
        <authorList>
            <consortium name="Molecular Ecology Group"/>
        </authorList>
    </citation>
    <scope>NUCLEOTIDE SEQUENCE</scope>
</reference>
<dbReference type="OrthoDB" id="10248551at2759"/>
<accession>A0A8S3YTH5</accession>
<keyword evidence="2" id="KW-0689">Ribosomal protein</keyword>
<dbReference type="InterPro" id="IPR036838">
    <property type="entry name" value="Ribosomal_uS10_dom_sf"/>
</dbReference>
<evidence type="ECO:0000256" key="2">
    <source>
        <dbReference type="ARBA" id="ARBA00022980"/>
    </source>
</evidence>
<organism evidence="5 6">
    <name type="scientific">Candidula unifasciata</name>
    <dbReference type="NCBI Taxonomy" id="100452"/>
    <lineage>
        <taxon>Eukaryota</taxon>
        <taxon>Metazoa</taxon>
        <taxon>Spiralia</taxon>
        <taxon>Lophotrochozoa</taxon>
        <taxon>Mollusca</taxon>
        <taxon>Gastropoda</taxon>
        <taxon>Heterobranchia</taxon>
        <taxon>Euthyneura</taxon>
        <taxon>Panpulmonata</taxon>
        <taxon>Eupulmonata</taxon>
        <taxon>Stylommatophora</taxon>
        <taxon>Helicina</taxon>
        <taxon>Helicoidea</taxon>
        <taxon>Geomitridae</taxon>
        <taxon>Candidula</taxon>
    </lineage>
</organism>
<evidence type="ECO:0000256" key="3">
    <source>
        <dbReference type="ARBA" id="ARBA00023274"/>
    </source>
</evidence>
<dbReference type="AlphaFoldDB" id="A0A8S3YTH5"/>
<comment type="caution">
    <text evidence="5">The sequence shown here is derived from an EMBL/GenBank/DDBJ whole genome shotgun (WGS) entry which is preliminary data.</text>
</comment>
<dbReference type="GO" id="GO:1990904">
    <property type="term" value="C:ribonucleoprotein complex"/>
    <property type="evidence" value="ECO:0007669"/>
    <property type="project" value="UniProtKB-KW"/>
</dbReference>
<dbReference type="EMBL" id="CAJHNH020000890">
    <property type="protein sequence ID" value="CAG5120404.1"/>
    <property type="molecule type" value="Genomic_DNA"/>
</dbReference>
<dbReference type="PANTHER" id="PTHR11700">
    <property type="entry name" value="30S RIBOSOMAL PROTEIN S10 FAMILY MEMBER"/>
    <property type="match status" value="1"/>
</dbReference>
<sequence length="108" mass="12172">MSFKESGFSKESSLKTAAEEAPIHRIRITLTSRVVKSLEKVCADLIKYAKEKNVKGPVRMPTKILRITPFKTPCGSKTWDRYQLRIHKRTIDLIEPGVEVEVTSADAA</sequence>
<dbReference type="Pfam" id="PF00338">
    <property type="entry name" value="Ribosomal_S10"/>
    <property type="match status" value="1"/>
</dbReference>
<name>A0A8S3YTH5_9EUPU</name>
<dbReference type="GO" id="GO:0006412">
    <property type="term" value="P:translation"/>
    <property type="evidence" value="ECO:0007669"/>
    <property type="project" value="InterPro"/>
</dbReference>
<proteinExistence type="inferred from homology"/>
<keyword evidence="3" id="KW-0687">Ribonucleoprotein</keyword>
<dbReference type="InterPro" id="IPR027486">
    <property type="entry name" value="Ribosomal_uS10_dom"/>
</dbReference>
<evidence type="ECO:0000313" key="5">
    <source>
        <dbReference type="EMBL" id="CAG5120404.1"/>
    </source>
</evidence>
<dbReference type="InterPro" id="IPR001848">
    <property type="entry name" value="Ribosomal_uS10"/>
</dbReference>
<evidence type="ECO:0000259" key="4">
    <source>
        <dbReference type="SMART" id="SM01403"/>
    </source>
</evidence>
<feature type="domain" description="Small ribosomal subunit protein uS10" evidence="4">
    <location>
        <begin position="27"/>
        <end position="103"/>
    </location>
</feature>
<dbReference type="SUPFAM" id="SSF54999">
    <property type="entry name" value="Ribosomal protein S10"/>
    <property type="match status" value="1"/>
</dbReference>